<reference evidence="2 3" key="1">
    <citation type="journal article" date="2015" name="Nature">
        <title>rRNA introns, odd ribosomes, and small enigmatic genomes across a large radiation of phyla.</title>
        <authorList>
            <person name="Brown C.T."/>
            <person name="Hug L.A."/>
            <person name="Thomas B.C."/>
            <person name="Sharon I."/>
            <person name="Castelle C.J."/>
            <person name="Singh A."/>
            <person name="Wilkins M.J."/>
            <person name="Williams K.H."/>
            <person name="Banfield J.F."/>
        </authorList>
    </citation>
    <scope>NUCLEOTIDE SEQUENCE [LARGE SCALE GENOMIC DNA]</scope>
</reference>
<feature type="transmembrane region" description="Helical" evidence="1">
    <location>
        <begin position="130"/>
        <end position="152"/>
    </location>
</feature>
<gene>
    <name evidence="2" type="ORF">UY92_C0002G0024</name>
</gene>
<comment type="caution">
    <text evidence="2">The sequence shown here is derived from an EMBL/GenBank/DDBJ whole genome shotgun (WGS) entry which is preliminary data.</text>
</comment>
<feature type="transmembrane region" description="Helical" evidence="1">
    <location>
        <begin position="20"/>
        <end position="40"/>
    </location>
</feature>
<name>A0A0G2ANI3_9BACT</name>
<dbReference type="Proteomes" id="UP000033870">
    <property type="component" value="Unassembled WGS sequence"/>
</dbReference>
<feature type="transmembrane region" description="Helical" evidence="1">
    <location>
        <begin position="60"/>
        <end position="82"/>
    </location>
</feature>
<accession>A0A0G2ANI3</accession>
<feature type="transmembrane region" description="Helical" evidence="1">
    <location>
        <begin position="222"/>
        <end position="249"/>
    </location>
</feature>
<keyword evidence="1" id="KW-0812">Transmembrane</keyword>
<protein>
    <recommendedName>
        <fullName evidence="4">Glycerophosphoryl diester phosphodiesterase membrane domain-containing protein</fullName>
    </recommendedName>
</protein>
<evidence type="ECO:0000313" key="2">
    <source>
        <dbReference type="EMBL" id="KKW42907.1"/>
    </source>
</evidence>
<evidence type="ECO:0000313" key="3">
    <source>
        <dbReference type="Proteomes" id="UP000033870"/>
    </source>
</evidence>
<keyword evidence="1" id="KW-1133">Transmembrane helix</keyword>
<feature type="transmembrane region" description="Helical" evidence="1">
    <location>
        <begin position="173"/>
        <end position="202"/>
    </location>
</feature>
<dbReference type="AlphaFoldDB" id="A0A0G2ANI3"/>
<proteinExistence type="predicted"/>
<evidence type="ECO:0000256" key="1">
    <source>
        <dbReference type="SAM" id="Phobius"/>
    </source>
</evidence>
<feature type="transmembrane region" description="Helical" evidence="1">
    <location>
        <begin position="102"/>
        <end position="124"/>
    </location>
</feature>
<keyword evidence="1" id="KW-0472">Membrane</keyword>
<dbReference type="EMBL" id="LCRX01000002">
    <property type="protein sequence ID" value="KKW42907.1"/>
    <property type="molecule type" value="Genomic_DNA"/>
</dbReference>
<sequence length="266" mass="28767">MIISASEIIRRSIALYRDNWHLCLTYMGIMAVPYILSSFIEVYMLPDNLEQSIAESYSGGSVWLVLAAIVLGIAELWISLAFTRGLAARYLNNQPLGAKAELSSGLATMPAAILVVILTVLAILSGVILLVIPGIIFSIWFAFSTHAVILDNKKGTQALSYSKQLVRGRWGAVLWRLLAPALAFMAVLLVLQAFIGMIYGSVLVNTLLGQGNSMSGTIQFNLIGLNILAAIISLVFLPLFTAAPTILYLELKRTPLFTPPAEAAQA</sequence>
<dbReference type="STRING" id="1619044.UY92_C0002G0024"/>
<organism evidence="2 3">
    <name type="scientific">Candidatus Magasanikbacteria bacterium GW2011_GWA2_56_11</name>
    <dbReference type="NCBI Taxonomy" id="1619044"/>
    <lineage>
        <taxon>Bacteria</taxon>
        <taxon>Candidatus Magasanikiibacteriota</taxon>
    </lineage>
</organism>
<evidence type="ECO:0008006" key="4">
    <source>
        <dbReference type="Google" id="ProtNLM"/>
    </source>
</evidence>